<dbReference type="Proteomes" id="UP000001036">
    <property type="component" value="Chromosome"/>
</dbReference>
<reference evidence="3 4" key="1">
    <citation type="journal article" date="2008" name="J. Bacteriol.">
        <title>Insights into plant cell wall degradation from the genome sequence of the soil bacterium Cellvibrio japonicus.</title>
        <authorList>
            <person name="Deboy R.T."/>
            <person name="Mongodin E.F."/>
            <person name="Fouts D.E."/>
            <person name="Tailford L.E."/>
            <person name="Khouri H."/>
            <person name="Emerson J.B."/>
            <person name="Mohamoud Y."/>
            <person name="Watkins K."/>
            <person name="Henrissat B."/>
            <person name="Gilbert H.J."/>
            <person name="Nelson K.E."/>
        </authorList>
    </citation>
    <scope>NUCLEOTIDE SEQUENCE [LARGE SCALE GENOMIC DNA]</scope>
    <source>
        <strain evidence="3 4">Ueda107</strain>
    </source>
</reference>
<feature type="compositionally biased region" description="Low complexity" evidence="1">
    <location>
        <begin position="107"/>
        <end position="136"/>
    </location>
</feature>
<feature type="transmembrane region" description="Helical" evidence="2">
    <location>
        <begin position="78"/>
        <end position="97"/>
    </location>
</feature>
<dbReference type="HOGENOM" id="CLU_1313587_0_0_6"/>
<dbReference type="EMBL" id="CP000934">
    <property type="protein sequence ID" value="ACE85671.1"/>
    <property type="molecule type" value="Genomic_DNA"/>
</dbReference>
<feature type="region of interest" description="Disordered" evidence="1">
    <location>
        <begin position="93"/>
        <end position="136"/>
    </location>
</feature>
<evidence type="ECO:0000313" key="4">
    <source>
        <dbReference type="Proteomes" id="UP000001036"/>
    </source>
</evidence>
<dbReference type="SUPFAM" id="SSF160246">
    <property type="entry name" value="EspE N-terminal domain-like"/>
    <property type="match status" value="1"/>
</dbReference>
<dbReference type="STRING" id="498211.CJA_1895"/>
<accession>B3PGP4</accession>
<dbReference type="RefSeq" id="WP_012487512.1">
    <property type="nucleotide sequence ID" value="NC_010995.1"/>
</dbReference>
<gene>
    <name evidence="3" type="ordered locus">CJA_1895</name>
</gene>
<dbReference type="KEGG" id="cja:CJA_1895"/>
<keyword evidence="2" id="KW-0812">Transmembrane</keyword>
<protein>
    <submittedName>
        <fullName evidence="3">Uncharacterized protein</fullName>
    </submittedName>
</protein>
<dbReference type="InterPro" id="IPR037257">
    <property type="entry name" value="T2SS_E_N_sf"/>
</dbReference>
<name>B3PGP4_CELJU</name>
<evidence type="ECO:0000313" key="3">
    <source>
        <dbReference type="EMBL" id="ACE85671.1"/>
    </source>
</evidence>
<dbReference type="OrthoDB" id="5706684at2"/>
<evidence type="ECO:0000256" key="1">
    <source>
        <dbReference type="SAM" id="MobiDB-lite"/>
    </source>
</evidence>
<sequence length="226" mass="24934">MKERYKSTRLGDLLVEQGAITSLQLRQAIQLQQRRRSEQPREPQSQELGQILVELGFIDRSQLKSSLNWQRRLRKTTAVMVFIAPLFTAACGGGGGGSSPAPTQQKSSQSSLVVSSTSNSPSSAPSSSSLSSSSSSVFGRYVDGPVELYWTTPTERENGDALDVTEIGGYELRYKREGESEYTVITIDDGYADAYYLDFLKGQYLFEIATYDIHGLYSSFVPINPS</sequence>
<organism evidence="3 4">
    <name type="scientific">Cellvibrio japonicus (strain Ueda107)</name>
    <name type="common">Pseudomonas fluorescens subsp. cellulosa</name>
    <dbReference type="NCBI Taxonomy" id="498211"/>
    <lineage>
        <taxon>Bacteria</taxon>
        <taxon>Pseudomonadati</taxon>
        <taxon>Pseudomonadota</taxon>
        <taxon>Gammaproteobacteria</taxon>
        <taxon>Cellvibrionales</taxon>
        <taxon>Cellvibrionaceae</taxon>
        <taxon>Cellvibrio</taxon>
    </lineage>
</organism>
<proteinExistence type="predicted"/>
<keyword evidence="2" id="KW-1133">Transmembrane helix</keyword>
<evidence type="ECO:0000256" key="2">
    <source>
        <dbReference type="SAM" id="Phobius"/>
    </source>
</evidence>
<keyword evidence="4" id="KW-1185">Reference proteome</keyword>
<keyword evidence="2" id="KW-0472">Membrane</keyword>
<dbReference type="eggNOG" id="COG2063">
    <property type="taxonomic scope" value="Bacteria"/>
</dbReference>
<dbReference type="AlphaFoldDB" id="B3PGP4"/>